<dbReference type="InterPro" id="IPR036188">
    <property type="entry name" value="FAD/NAD-bd_sf"/>
</dbReference>
<dbReference type="OrthoDB" id="4568714at2"/>
<feature type="transmembrane region" description="Helical" evidence="5">
    <location>
        <begin position="6"/>
        <end position="24"/>
    </location>
</feature>
<comment type="caution">
    <text evidence="7">The sequence shown here is derived from an EMBL/GenBank/DDBJ whole genome shotgun (WGS) entry which is preliminary data.</text>
</comment>
<accession>A0A1X1QZ02</accession>
<dbReference type="PANTHER" id="PTHR46496:SF1">
    <property type="entry name" value="ZEAXANTHIN EPOXIDASE, CHLOROPLASTIC"/>
    <property type="match status" value="1"/>
</dbReference>
<evidence type="ECO:0000313" key="8">
    <source>
        <dbReference type="Proteomes" id="UP000193484"/>
    </source>
</evidence>
<dbReference type="GO" id="GO:0004497">
    <property type="term" value="F:monooxygenase activity"/>
    <property type="evidence" value="ECO:0007669"/>
    <property type="project" value="UniProtKB-KW"/>
</dbReference>
<sequence>MAPGPDPIVVVGAGIAGLAAAAALQRRGYRVRVVESRPDPCSGAGISLWPNALAALDRLGLGDQVRRSGGRVTAGALRWYDGSWIRRPDRDRLVRALGEPLVVIRRSRLQEVLVGALEPGTVQYGVTAAAPVRRGDGVELAVTGPGGAHRWAAAAVIGADGTRSVIARALNGPLPGRYTGHTAWRGVAETAIDPELSGETLGPGLQFGHTPLGPGQTYWFAAERAPRGQRRPEGELTYLRRRLAGWADPVPALLAATDPAAVLRHDLEDRATAPAWSAGPVVLIGDAAHPMRPHLGQGGAQALEDAVILAAFVEGHRDLVAAFGAFARHRRRRVRRVVAEAAVIGRLVGLRPPALAAALVRASAAVPEAVLTRHLAGIAARSAFELPGA</sequence>
<evidence type="ECO:0000256" key="2">
    <source>
        <dbReference type="ARBA" id="ARBA00022630"/>
    </source>
</evidence>
<proteinExistence type="predicted"/>
<evidence type="ECO:0000256" key="1">
    <source>
        <dbReference type="ARBA" id="ARBA00001974"/>
    </source>
</evidence>
<keyword evidence="5" id="KW-1133">Transmembrane helix</keyword>
<dbReference type="Pfam" id="PF01494">
    <property type="entry name" value="FAD_binding_3"/>
    <property type="match status" value="1"/>
</dbReference>
<dbReference type="PRINTS" id="PR00420">
    <property type="entry name" value="RNGMNOXGNASE"/>
</dbReference>
<evidence type="ECO:0000256" key="3">
    <source>
        <dbReference type="ARBA" id="ARBA00022827"/>
    </source>
</evidence>
<feature type="domain" description="FAD-binding" evidence="6">
    <location>
        <begin position="8"/>
        <end position="338"/>
    </location>
</feature>
<keyword evidence="4" id="KW-0560">Oxidoreductase</keyword>
<dbReference type="Proteomes" id="UP000193484">
    <property type="component" value="Unassembled WGS sequence"/>
</dbReference>
<keyword evidence="5" id="KW-0812">Transmembrane</keyword>
<dbReference type="RefSeq" id="WP_085100353.1">
    <property type="nucleotide sequence ID" value="NZ_AP022603.1"/>
</dbReference>
<evidence type="ECO:0000313" key="7">
    <source>
        <dbReference type="EMBL" id="ORU96643.1"/>
    </source>
</evidence>
<dbReference type="STRING" id="1793.AWC04_18795"/>
<organism evidence="7 8">
    <name type="scientific">Mycolicibacterium fallax</name>
    <name type="common">Mycobacterium fallax</name>
    <dbReference type="NCBI Taxonomy" id="1793"/>
    <lineage>
        <taxon>Bacteria</taxon>
        <taxon>Bacillati</taxon>
        <taxon>Actinomycetota</taxon>
        <taxon>Actinomycetes</taxon>
        <taxon>Mycobacteriales</taxon>
        <taxon>Mycobacteriaceae</taxon>
        <taxon>Mycolicibacterium</taxon>
    </lineage>
</organism>
<reference evidence="7 8" key="1">
    <citation type="submission" date="2016-01" db="EMBL/GenBank/DDBJ databases">
        <title>The new phylogeny of the genus Mycobacterium.</title>
        <authorList>
            <person name="Tarcisio F."/>
            <person name="Conor M."/>
            <person name="Antonella G."/>
            <person name="Elisabetta G."/>
            <person name="Giulia F.S."/>
            <person name="Sara T."/>
            <person name="Anna F."/>
            <person name="Clotilde B."/>
            <person name="Roberto B."/>
            <person name="Veronica D.S."/>
            <person name="Fabio R."/>
            <person name="Monica P."/>
            <person name="Olivier J."/>
            <person name="Enrico T."/>
            <person name="Nicola S."/>
        </authorList>
    </citation>
    <scope>NUCLEOTIDE SEQUENCE [LARGE SCALE GENOMIC DNA]</scope>
    <source>
        <strain evidence="7 8">DSM 44179</strain>
    </source>
</reference>
<protein>
    <submittedName>
        <fullName evidence="7">FAD-binding monooxygenase</fullName>
    </submittedName>
</protein>
<comment type="cofactor">
    <cofactor evidence="1">
        <name>FAD</name>
        <dbReference type="ChEBI" id="CHEBI:57692"/>
    </cofactor>
</comment>
<keyword evidence="2" id="KW-0285">Flavoprotein</keyword>
<gene>
    <name evidence="7" type="ORF">AWC04_18795</name>
</gene>
<name>A0A1X1QZ02_MYCFA</name>
<keyword evidence="7" id="KW-0503">Monooxygenase</keyword>
<evidence type="ECO:0000256" key="4">
    <source>
        <dbReference type="ARBA" id="ARBA00023002"/>
    </source>
</evidence>
<keyword evidence="3" id="KW-0274">FAD</keyword>
<dbReference type="PANTHER" id="PTHR46496">
    <property type="match status" value="1"/>
</dbReference>
<keyword evidence="5" id="KW-0472">Membrane</keyword>
<dbReference type="InterPro" id="IPR002938">
    <property type="entry name" value="FAD-bd"/>
</dbReference>
<keyword evidence="8" id="KW-1185">Reference proteome</keyword>
<evidence type="ECO:0000259" key="6">
    <source>
        <dbReference type="Pfam" id="PF01494"/>
    </source>
</evidence>
<dbReference type="Gene3D" id="3.50.50.60">
    <property type="entry name" value="FAD/NAD(P)-binding domain"/>
    <property type="match status" value="1"/>
</dbReference>
<dbReference type="GO" id="GO:0071949">
    <property type="term" value="F:FAD binding"/>
    <property type="evidence" value="ECO:0007669"/>
    <property type="project" value="InterPro"/>
</dbReference>
<evidence type="ECO:0000256" key="5">
    <source>
        <dbReference type="SAM" id="Phobius"/>
    </source>
</evidence>
<dbReference type="EMBL" id="LQOJ01000073">
    <property type="protein sequence ID" value="ORU96643.1"/>
    <property type="molecule type" value="Genomic_DNA"/>
</dbReference>
<dbReference type="AlphaFoldDB" id="A0A1X1QZ02"/>
<dbReference type="SUPFAM" id="SSF51905">
    <property type="entry name" value="FAD/NAD(P)-binding domain"/>
    <property type="match status" value="1"/>
</dbReference>